<evidence type="ECO:0000256" key="13">
    <source>
        <dbReference type="ARBA" id="ARBA00024209"/>
    </source>
</evidence>
<dbReference type="Pfam" id="PF13639">
    <property type="entry name" value="zf-RING_2"/>
    <property type="match status" value="1"/>
</dbReference>
<comment type="caution">
    <text evidence="17">The sequence shown here is derived from an EMBL/GenBank/DDBJ whole genome shotgun (WGS) entry which is preliminary data.</text>
</comment>
<keyword evidence="10" id="KW-0862">Zinc</keyword>
<evidence type="ECO:0000256" key="3">
    <source>
        <dbReference type="ARBA" id="ARBA00004906"/>
    </source>
</evidence>
<keyword evidence="18" id="KW-1185">Reference proteome</keyword>
<comment type="catalytic activity">
    <reaction evidence="1">
        <text>S-ubiquitinyl-[E2 ubiquitin-conjugating enzyme]-L-cysteine + [acceptor protein]-L-lysine = [E2 ubiquitin-conjugating enzyme]-L-cysteine + N(6)-ubiquitinyl-[acceptor protein]-L-lysine.</text>
        <dbReference type="EC" id="2.3.2.27"/>
    </reaction>
</comment>
<dbReference type="OrthoDB" id="8062037at2759"/>
<evidence type="ECO:0000256" key="11">
    <source>
        <dbReference type="ARBA" id="ARBA00022989"/>
    </source>
</evidence>
<dbReference type="UniPathway" id="UPA00143"/>
<keyword evidence="8 14" id="KW-0863">Zinc-finger</keyword>
<feature type="domain" description="RING-type" evidence="16">
    <location>
        <begin position="71"/>
        <end position="113"/>
    </location>
</feature>
<organism evidence="17 18">
    <name type="scientific">Arabis nemorensis</name>
    <dbReference type="NCBI Taxonomy" id="586526"/>
    <lineage>
        <taxon>Eukaryota</taxon>
        <taxon>Viridiplantae</taxon>
        <taxon>Streptophyta</taxon>
        <taxon>Embryophyta</taxon>
        <taxon>Tracheophyta</taxon>
        <taxon>Spermatophyta</taxon>
        <taxon>Magnoliopsida</taxon>
        <taxon>eudicotyledons</taxon>
        <taxon>Gunneridae</taxon>
        <taxon>Pentapetalae</taxon>
        <taxon>rosids</taxon>
        <taxon>malvids</taxon>
        <taxon>Brassicales</taxon>
        <taxon>Brassicaceae</taxon>
        <taxon>Arabideae</taxon>
        <taxon>Arabis</taxon>
    </lineage>
</organism>
<gene>
    <name evidence="17" type="ORF">ANE_LOCUS8054</name>
</gene>
<evidence type="ECO:0000256" key="4">
    <source>
        <dbReference type="ARBA" id="ARBA00012483"/>
    </source>
</evidence>
<evidence type="ECO:0000256" key="14">
    <source>
        <dbReference type="PROSITE-ProRule" id="PRU00175"/>
    </source>
</evidence>
<evidence type="ECO:0000256" key="5">
    <source>
        <dbReference type="ARBA" id="ARBA00022679"/>
    </source>
</evidence>
<dbReference type="AlphaFoldDB" id="A0A565B9M6"/>
<dbReference type="InterPro" id="IPR001841">
    <property type="entry name" value="Znf_RING"/>
</dbReference>
<proteinExistence type="inferred from homology"/>
<dbReference type="InterPro" id="IPR044600">
    <property type="entry name" value="ATL1/ATL16-like"/>
</dbReference>
<keyword evidence="12" id="KW-0472">Membrane</keyword>
<sequence length="135" mass="15149">MLVLCLYRLLSWACNRVDNAIAANNDHDHYGTNDDHVIINIKELTGIDQSVLRSIPVVDFSSKDFKHNVECVVCLSELVEGDKARVLPTCNHLFHADCIDSWLRCQSTCPICRNKVGSVPLVTRPEFVPDNNISV</sequence>
<dbReference type="SUPFAM" id="SSF57850">
    <property type="entry name" value="RING/U-box"/>
    <property type="match status" value="1"/>
</dbReference>
<evidence type="ECO:0000256" key="15">
    <source>
        <dbReference type="SAM" id="SignalP"/>
    </source>
</evidence>
<dbReference type="GO" id="GO:0016567">
    <property type="term" value="P:protein ubiquitination"/>
    <property type="evidence" value="ECO:0007669"/>
    <property type="project" value="UniProtKB-UniPathway"/>
</dbReference>
<dbReference type="Gene3D" id="3.30.40.10">
    <property type="entry name" value="Zinc/RING finger domain, C3HC4 (zinc finger)"/>
    <property type="match status" value="1"/>
</dbReference>
<protein>
    <recommendedName>
        <fullName evidence="4">RING-type E3 ubiquitin transferase</fullName>
        <ecNumber evidence="4">2.3.2.27</ecNumber>
    </recommendedName>
</protein>
<dbReference type="EC" id="2.3.2.27" evidence="4"/>
<dbReference type="PANTHER" id="PTHR46913">
    <property type="entry name" value="RING-H2 FINGER PROTEIN ATL16"/>
    <property type="match status" value="1"/>
</dbReference>
<name>A0A565B9M6_9BRAS</name>
<evidence type="ECO:0000256" key="6">
    <source>
        <dbReference type="ARBA" id="ARBA00022692"/>
    </source>
</evidence>
<evidence type="ECO:0000256" key="7">
    <source>
        <dbReference type="ARBA" id="ARBA00022723"/>
    </source>
</evidence>
<keyword evidence="9" id="KW-0833">Ubl conjugation pathway</keyword>
<evidence type="ECO:0000256" key="2">
    <source>
        <dbReference type="ARBA" id="ARBA00004167"/>
    </source>
</evidence>
<dbReference type="SMART" id="SM00184">
    <property type="entry name" value="RING"/>
    <property type="match status" value="1"/>
</dbReference>
<dbReference type="Proteomes" id="UP000489600">
    <property type="component" value="Unassembled WGS sequence"/>
</dbReference>
<feature type="signal peptide" evidence="15">
    <location>
        <begin position="1"/>
        <end position="22"/>
    </location>
</feature>
<accession>A0A565B9M6</accession>
<dbReference type="GO" id="GO:0008270">
    <property type="term" value="F:zinc ion binding"/>
    <property type="evidence" value="ECO:0007669"/>
    <property type="project" value="UniProtKB-KW"/>
</dbReference>
<evidence type="ECO:0000256" key="1">
    <source>
        <dbReference type="ARBA" id="ARBA00000900"/>
    </source>
</evidence>
<evidence type="ECO:0000256" key="9">
    <source>
        <dbReference type="ARBA" id="ARBA00022786"/>
    </source>
</evidence>
<evidence type="ECO:0000259" key="16">
    <source>
        <dbReference type="PROSITE" id="PS50089"/>
    </source>
</evidence>
<keyword evidence="7" id="KW-0479">Metal-binding</keyword>
<keyword evidence="5" id="KW-0808">Transferase</keyword>
<keyword evidence="15" id="KW-0732">Signal</keyword>
<dbReference type="GO" id="GO:0061630">
    <property type="term" value="F:ubiquitin protein ligase activity"/>
    <property type="evidence" value="ECO:0007669"/>
    <property type="project" value="UniProtKB-EC"/>
</dbReference>
<evidence type="ECO:0000313" key="17">
    <source>
        <dbReference type="EMBL" id="VVA97609.1"/>
    </source>
</evidence>
<reference evidence="17" key="1">
    <citation type="submission" date="2019-07" db="EMBL/GenBank/DDBJ databases">
        <authorList>
            <person name="Dittberner H."/>
        </authorList>
    </citation>
    <scope>NUCLEOTIDE SEQUENCE [LARGE SCALE GENOMIC DNA]</scope>
</reference>
<dbReference type="PANTHER" id="PTHR46913:SF1">
    <property type="entry name" value="RING-H2 FINGER PROTEIN ATL16"/>
    <property type="match status" value="1"/>
</dbReference>
<evidence type="ECO:0000256" key="12">
    <source>
        <dbReference type="ARBA" id="ARBA00023136"/>
    </source>
</evidence>
<comment type="similarity">
    <text evidence="13">Belongs to the RING-type zinc finger family. ATL subfamily.</text>
</comment>
<keyword evidence="6" id="KW-0812">Transmembrane</keyword>
<evidence type="ECO:0000313" key="18">
    <source>
        <dbReference type="Proteomes" id="UP000489600"/>
    </source>
</evidence>
<dbReference type="GO" id="GO:0016020">
    <property type="term" value="C:membrane"/>
    <property type="evidence" value="ECO:0007669"/>
    <property type="project" value="UniProtKB-SubCell"/>
</dbReference>
<dbReference type="PROSITE" id="PS50089">
    <property type="entry name" value="ZF_RING_2"/>
    <property type="match status" value="1"/>
</dbReference>
<dbReference type="InterPro" id="IPR013083">
    <property type="entry name" value="Znf_RING/FYVE/PHD"/>
</dbReference>
<comment type="pathway">
    <text evidence="3">Protein modification; protein ubiquitination.</text>
</comment>
<feature type="chain" id="PRO_5022088857" description="RING-type E3 ubiquitin transferase" evidence="15">
    <location>
        <begin position="23"/>
        <end position="135"/>
    </location>
</feature>
<evidence type="ECO:0000256" key="10">
    <source>
        <dbReference type="ARBA" id="ARBA00022833"/>
    </source>
</evidence>
<comment type="subcellular location">
    <subcellularLocation>
        <location evidence="2">Membrane</location>
        <topology evidence="2">Single-pass membrane protein</topology>
    </subcellularLocation>
</comment>
<keyword evidence="11" id="KW-1133">Transmembrane helix</keyword>
<evidence type="ECO:0000256" key="8">
    <source>
        <dbReference type="ARBA" id="ARBA00022771"/>
    </source>
</evidence>
<dbReference type="EMBL" id="CABITT030000003">
    <property type="protein sequence ID" value="VVA97609.1"/>
    <property type="molecule type" value="Genomic_DNA"/>
</dbReference>